<protein>
    <submittedName>
        <fullName evidence="1">Uncharacterized protein</fullName>
    </submittedName>
</protein>
<organism evidence="1 2">
    <name type="scientific">Canavalia gladiata</name>
    <name type="common">Sword bean</name>
    <name type="synonym">Dolichos gladiatus</name>
    <dbReference type="NCBI Taxonomy" id="3824"/>
    <lineage>
        <taxon>Eukaryota</taxon>
        <taxon>Viridiplantae</taxon>
        <taxon>Streptophyta</taxon>
        <taxon>Embryophyta</taxon>
        <taxon>Tracheophyta</taxon>
        <taxon>Spermatophyta</taxon>
        <taxon>Magnoliopsida</taxon>
        <taxon>eudicotyledons</taxon>
        <taxon>Gunneridae</taxon>
        <taxon>Pentapetalae</taxon>
        <taxon>rosids</taxon>
        <taxon>fabids</taxon>
        <taxon>Fabales</taxon>
        <taxon>Fabaceae</taxon>
        <taxon>Papilionoideae</taxon>
        <taxon>50 kb inversion clade</taxon>
        <taxon>NPAAA clade</taxon>
        <taxon>indigoferoid/millettioid clade</taxon>
        <taxon>Phaseoleae</taxon>
        <taxon>Canavalia</taxon>
    </lineage>
</organism>
<accession>A0AAN9L7P6</accession>
<name>A0AAN9L7P6_CANGL</name>
<evidence type="ECO:0000313" key="1">
    <source>
        <dbReference type="EMBL" id="KAK7329214.1"/>
    </source>
</evidence>
<dbReference type="EMBL" id="JAYMYQ010000005">
    <property type="protein sequence ID" value="KAK7329214.1"/>
    <property type="molecule type" value="Genomic_DNA"/>
</dbReference>
<keyword evidence="2" id="KW-1185">Reference proteome</keyword>
<dbReference type="Proteomes" id="UP001367508">
    <property type="component" value="Unassembled WGS sequence"/>
</dbReference>
<gene>
    <name evidence="1" type="ORF">VNO77_23364</name>
</gene>
<evidence type="ECO:0000313" key="2">
    <source>
        <dbReference type="Proteomes" id="UP001367508"/>
    </source>
</evidence>
<proteinExistence type="predicted"/>
<sequence length="162" mass="18955">MDDVTTTLLEYTAKSILSLSSMPLFRRSLDTEPTFYKDIDKVTTYSHWIGHFAWFQKLLYVIGIPRVLQRWTPRRWLELSSFTTYSNLFNALLSGNGAWKNKTRVGLYYLFERLSILRLQGFTSATRSCIGQPNQDNLSKELDREWILLQSEKHEGCDEGLF</sequence>
<reference evidence="1 2" key="1">
    <citation type="submission" date="2024-01" db="EMBL/GenBank/DDBJ databases">
        <title>The genomes of 5 underutilized Papilionoideae crops provide insights into root nodulation and disease resistanc.</title>
        <authorList>
            <person name="Jiang F."/>
        </authorList>
    </citation>
    <scope>NUCLEOTIDE SEQUENCE [LARGE SCALE GENOMIC DNA]</scope>
    <source>
        <strain evidence="1">LVBAO_FW01</strain>
        <tissue evidence="1">Leaves</tissue>
    </source>
</reference>
<dbReference type="AlphaFoldDB" id="A0AAN9L7P6"/>
<comment type="caution">
    <text evidence="1">The sequence shown here is derived from an EMBL/GenBank/DDBJ whole genome shotgun (WGS) entry which is preliminary data.</text>
</comment>